<name>A0A1F6GFZ9_9PROT</name>
<gene>
    <name evidence="6" type="primary">rsmH</name>
    <name evidence="7" type="ORF">A2527_02945</name>
</gene>
<dbReference type="STRING" id="1817772.A2527_02945"/>
<sequence length="306" mass="33961">MEFEHKPVLLEEVLSFALPSDRLALDYTLGGAGHAAALLAACPQLTLLGSDRDPWALDAAKAHLKSFGDRAQIRKGWFAEAAQKDLEDGLKADFILADLGVSSPQLDQSERGFSFRADGPLDMRMDPETGISAAQWLAEVPQKELTWVFNSYGEEPMAPRLARAVVEARDKAPITSTGQLAKIIEDAYPWKMRPKKIHPATQSFQAIRIFINDELGQLDRFLESATHLLNKGGRLLIISFHSLEDRRVKEAFLKWEKPCQCPPNLPRCICGLLPLGKRITRKPIIAGAGENNPRARSAKLRAFMAQ</sequence>
<keyword evidence="2 6" id="KW-0698">rRNA processing</keyword>
<feature type="binding site" evidence="6">
    <location>
        <position position="78"/>
    </location>
    <ligand>
        <name>S-adenosyl-L-methionine</name>
        <dbReference type="ChEBI" id="CHEBI:59789"/>
    </ligand>
</feature>
<comment type="similarity">
    <text evidence="1 6">Belongs to the methyltransferase superfamily. RsmH family.</text>
</comment>
<organism evidence="7 8">
    <name type="scientific">Candidatus Lambdaproteobacteria bacterium RIFOXYD2_FULL_50_16</name>
    <dbReference type="NCBI Taxonomy" id="1817772"/>
    <lineage>
        <taxon>Bacteria</taxon>
        <taxon>Pseudomonadati</taxon>
        <taxon>Pseudomonadota</taxon>
        <taxon>Candidatus Lambdaproteobacteria</taxon>
    </lineage>
</organism>
<dbReference type="InterPro" id="IPR002903">
    <property type="entry name" value="RsmH"/>
</dbReference>
<dbReference type="SUPFAM" id="SSF81799">
    <property type="entry name" value="Putative methyltransferase TM0872, insert domain"/>
    <property type="match status" value="1"/>
</dbReference>
<proteinExistence type="inferred from homology"/>
<comment type="caution">
    <text evidence="7">The sequence shown here is derived from an EMBL/GenBank/DDBJ whole genome shotgun (WGS) entry which is preliminary data.</text>
</comment>
<evidence type="ECO:0000313" key="8">
    <source>
        <dbReference type="Proteomes" id="UP000178449"/>
    </source>
</evidence>
<dbReference type="PANTHER" id="PTHR11265:SF0">
    <property type="entry name" value="12S RRNA N4-METHYLCYTIDINE METHYLTRANSFERASE"/>
    <property type="match status" value="1"/>
</dbReference>
<dbReference type="AlphaFoldDB" id="A0A1F6GFZ9"/>
<protein>
    <recommendedName>
        <fullName evidence="6">Ribosomal RNA small subunit methyltransferase H</fullName>
        <ecNumber evidence="6">2.1.1.199</ecNumber>
    </recommendedName>
    <alternativeName>
        <fullName evidence="6">16S rRNA m(4)C1402 methyltransferase</fullName>
    </alternativeName>
    <alternativeName>
        <fullName evidence="6">rRNA (cytosine-N(4)-)-methyltransferase RsmH</fullName>
    </alternativeName>
</protein>
<keyword evidence="5 6" id="KW-0949">S-adenosyl-L-methionine</keyword>
<dbReference type="InterPro" id="IPR029063">
    <property type="entry name" value="SAM-dependent_MTases_sf"/>
</dbReference>
<reference evidence="7 8" key="1">
    <citation type="journal article" date="2016" name="Nat. Commun.">
        <title>Thousands of microbial genomes shed light on interconnected biogeochemical processes in an aquifer system.</title>
        <authorList>
            <person name="Anantharaman K."/>
            <person name="Brown C.T."/>
            <person name="Hug L.A."/>
            <person name="Sharon I."/>
            <person name="Castelle C.J."/>
            <person name="Probst A.J."/>
            <person name="Thomas B.C."/>
            <person name="Singh A."/>
            <person name="Wilkins M.J."/>
            <person name="Karaoz U."/>
            <person name="Brodie E.L."/>
            <person name="Williams K.H."/>
            <person name="Hubbard S.S."/>
            <person name="Banfield J.F."/>
        </authorList>
    </citation>
    <scope>NUCLEOTIDE SEQUENCE [LARGE SCALE GENOMIC DNA]</scope>
</reference>
<dbReference type="Pfam" id="PF01795">
    <property type="entry name" value="Methyltransf_5"/>
    <property type="match status" value="1"/>
</dbReference>
<dbReference type="SUPFAM" id="SSF53335">
    <property type="entry name" value="S-adenosyl-L-methionine-dependent methyltransferases"/>
    <property type="match status" value="1"/>
</dbReference>
<dbReference type="EMBL" id="MFNE01000006">
    <property type="protein sequence ID" value="OGG97031.1"/>
    <property type="molecule type" value="Genomic_DNA"/>
</dbReference>
<feature type="binding site" evidence="6">
    <location>
        <begin position="32"/>
        <end position="34"/>
    </location>
    <ligand>
        <name>S-adenosyl-L-methionine</name>
        <dbReference type="ChEBI" id="CHEBI:59789"/>
    </ligand>
</feature>
<comment type="function">
    <text evidence="6">Specifically methylates the N4 position of cytidine in position 1402 (C1402) of 16S rRNA.</text>
</comment>
<dbReference type="EC" id="2.1.1.199" evidence="6"/>
<keyword evidence="6" id="KW-0963">Cytoplasm</keyword>
<dbReference type="GO" id="GO:0071424">
    <property type="term" value="F:rRNA (cytosine-N4-)-methyltransferase activity"/>
    <property type="evidence" value="ECO:0007669"/>
    <property type="project" value="UniProtKB-UniRule"/>
</dbReference>
<evidence type="ECO:0000256" key="2">
    <source>
        <dbReference type="ARBA" id="ARBA00022552"/>
    </source>
</evidence>
<feature type="binding site" evidence="6">
    <location>
        <position position="98"/>
    </location>
    <ligand>
        <name>S-adenosyl-L-methionine</name>
        <dbReference type="ChEBI" id="CHEBI:59789"/>
    </ligand>
</feature>
<keyword evidence="3 6" id="KW-0489">Methyltransferase</keyword>
<dbReference type="PANTHER" id="PTHR11265">
    <property type="entry name" value="S-ADENOSYL-METHYLTRANSFERASE MRAW"/>
    <property type="match status" value="1"/>
</dbReference>
<evidence type="ECO:0000256" key="1">
    <source>
        <dbReference type="ARBA" id="ARBA00010396"/>
    </source>
</evidence>
<dbReference type="PIRSF" id="PIRSF004486">
    <property type="entry name" value="MraW"/>
    <property type="match status" value="1"/>
</dbReference>
<dbReference type="GO" id="GO:0070475">
    <property type="term" value="P:rRNA base methylation"/>
    <property type="evidence" value="ECO:0007669"/>
    <property type="project" value="UniProtKB-UniRule"/>
</dbReference>
<accession>A0A1F6GFZ9</accession>
<dbReference type="NCBIfam" id="TIGR00006">
    <property type="entry name" value="16S rRNA (cytosine(1402)-N(4))-methyltransferase RsmH"/>
    <property type="match status" value="1"/>
</dbReference>
<evidence type="ECO:0000256" key="5">
    <source>
        <dbReference type="ARBA" id="ARBA00022691"/>
    </source>
</evidence>
<evidence type="ECO:0000256" key="4">
    <source>
        <dbReference type="ARBA" id="ARBA00022679"/>
    </source>
</evidence>
<evidence type="ECO:0000256" key="6">
    <source>
        <dbReference type="HAMAP-Rule" id="MF_01007"/>
    </source>
</evidence>
<dbReference type="InterPro" id="IPR023397">
    <property type="entry name" value="SAM-dep_MeTrfase_MraW_recog"/>
</dbReference>
<dbReference type="Proteomes" id="UP000178449">
    <property type="component" value="Unassembled WGS sequence"/>
</dbReference>
<evidence type="ECO:0000256" key="3">
    <source>
        <dbReference type="ARBA" id="ARBA00022603"/>
    </source>
</evidence>
<dbReference type="Gene3D" id="3.40.50.150">
    <property type="entry name" value="Vaccinia Virus protein VP39"/>
    <property type="match status" value="1"/>
</dbReference>
<comment type="catalytic activity">
    <reaction evidence="6">
        <text>cytidine(1402) in 16S rRNA + S-adenosyl-L-methionine = N(4)-methylcytidine(1402) in 16S rRNA + S-adenosyl-L-homocysteine + H(+)</text>
        <dbReference type="Rhea" id="RHEA:42928"/>
        <dbReference type="Rhea" id="RHEA-COMP:10286"/>
        <dbReference type="Rhea" id="RHEA-COMP:10287"/>
        <dbReference type="ChEBI" id="CHEBI:15378"/>
        <dbReference type="ChEBI" id="CHEBI:57856"/>
        <dbReference type="ChEBI" id="CHEBI:59789"/>
        <dbReference type="ChEBI" id="CHEBI:74506"/>
        <dbReference type="ChEBI" id="CHEBI:82748"/>
        <dbReference type="EC" id="2.1.1.199"/>
    </reaction>
</comment>
<dbReference type="GO" id="GO:0005737">
    <property type="term" value="C:cytoplasm"/>
    <property type="evidence" value="ECO:0007669"/>
    <property type="project" value="UniProtKB-SubCell"/>
</dbReference>
<dbReference type="HAMAP" id="MF_01007">
    <property type="entry name" value="16SrRNA_methyltr_H"/>
    <property type="match status" value="1"/>
</dbReference>
<keyword evidence="4 6" id="KW-0808">Transferase</keyword>
<comment type="subcellular location">
    <subcellularLocation>
        <location evidence="6">Cytoplasm</location>
    </subcellularLocation>
</comment>
<feature type="binding site" evidence="6">
    <location>
        <position position="51"/>
    </location>
    <ligand>
        <name>S-adenosyl-L-methionine</name>
        <dbReference type="ChEBI" id="CHEBI:59789"/>
    </ligand>
</feature>
<feature type="binding site" evidence="6">
    <location>
        <position position="105"/>
    </location>
    <ligand>
        <name>S-adenosyl-L-methionine</name>
        <dbReference type="ChEBI" id="CHEBI:59789"/>
    </ligand>
</feature>
<dbReference type="Gene3D" id="1.10.150.170">
    <property type="entry name" value="Putative methyltransferase TM0872, insert domain"/>
    <property type="match status" value="1"/>
</dbReference>
<evidence type="ECO:0000313" key="7">
    <source>
        <dbReference type="EMBL" id="OGG97031.1"/>
    </source>
</evidence>